<keyword evidence="1" id="KW-0677">Repeat</keyword>
<dbReference type="AlphaFoldDB" id="A0A8K0D698"/>
<dbReference type="PANTHER" id="PTHR23120:SF0">
    <property type="entry name" value="MAESTRO HEAT-LIKE REPEAT FAMILY MEMBER 1"/>
    <property type="match status" value="1"/>
</dbReference>
<reference evidence="4" key="1">
    <citation type="submission" date="2019-08" db="EMBL/GenBank/DDBJ databases">
        <title>The genome of the North American firefly Photinus pyralis.</title>
        <authorList>
            <consortium name="Photinus pyralis genome working group"/>
            <person name="Fallon T.R."/>
            <person name="Sander Lower S.E."/>
            <person name="Weng J.-K."/>
        </authorList>
    </citation>
    <scope>NUCLEOTIDE SEQUENCE</scope>
    <source>
        <strain evidence="4">TRF0915ILg1</strain>
        <tissue evidence="4">Whole body</tissue>
    </source>
</reference>
<organism evidence="4 5">
    <name type="scientific">Ignelater luminosus</name>
    <name type="common">Cucubano</name>
    <name type="synonym">Pyrophorus luminosus</name>
    <dbReference type="NCBI Taxonomy" id="2038154"/>
    <lineage>
        <taxon>Eukaryota</taxon>
        <taxon>Metazoa</taxon>
        <taxon>Ecdysozoa</taxon>
        <taxon>Arthropoda</taxon>
        <taxon>Hexapoda</taxon>
        <taxon>Insecta</taxon>
        <taxon>Pterygota</taxon>
        <taxon>Neoptera</taxon>
        <taxon>Endopterygota</taxon>
        <taxon>Coleoptera</taxon>
        <taxon>Polyphaga</taxon>
        <taxon>Elateriformia</taxon>
        <taxon>Elateroidea</taxon>
        <taxon>Elateridae</taxon>
        <taxon>Agrypninae</taxon>
        <taxon>Pyrophorini</taxon>
        <taxon>Ignelater</taxon>
    </lineage>
</organism>
<dbReference type="InterPro" id="IPR016024">
    <property type="entry name" value="ARM-type_fold"/>
</dbReference>
<evidence type="ECO:0000259" key="2">
    <source>
        <dbReference type="Pfam" id="PF23210"/>
    </source>
</evidence>
<dbReference type="EMBL" id="VTPC01003942">
    <property type="protein sequence ID" value="KAF2897741.1"/>
    <property type="molecule type" value="Genomic_DNA"/>
</dbReference>
<sequence length="773" mass="88023">MESKELAKSQIQAVIDTLLDSAADKNLMVSDSVNSALRKIAKKHPNDILNVCCQFCKRNGKLDKEHLSEILKTMEHICQEYIVEIDGDTIIMLVDFAMDVMTQSVAYEPIVQLPASGVLVALGGKHCVQVVEGLSKKLEVGVIPHYTIPYTLGSLASCNAFGIVPYIRNILEIVLPLLGTIKLDYHKHATAYALGRFSDAINEYMSNIKQAPDSTITISMFYAEMGIAYDILSNNWLYTREPKVVESVLLAMSSIFSVLSVEKVNQQTQKIIPVLLSLYKKQKEPLAITQCLGSVIQVAALVNGTLLEPLLTPILHTLGELVCIAPDYAQPELLRNHSEVLRCYERLTMHFTDHCLDYLFVQLRNNNDKERIKALLILTHLVNSSESIVQSRLNIFLQAVFDLLNEQNNRVKKAVLKMVVAFAYKGFLPKQGEQKYLEFIVKLCCKQQPSLKNGELDQQELLDLQTTADNTLYMLSTSVIELETVLWNLLLNCFLAAEYSDSCITLLRCLTHLAARKHPKETCEAAFVRCLALLVQPLPAFRGTFVLNFLKNIKLHQSETYRPVWDTKIPHLVKYLEQNYDNFQDKEWEDLIFDFLTLVIQSVHDDKFNETLVIEAKKQLSLYTSKPSEKCLLLKCLAITTCHIKNENLVLEVLGSIIEMVKLNEGQEFNACAEAVGICSRSHLKIVLGKLSSIRKDMLTKRSSKLLQFNFMNNQKNEAETDRVGLFFKRFCLLTEFYTQCKFYLAFKFTHHKYLNNLHNHIHLHLDKTKTDR</sequence>
<dbReference type="OrthoDB" id="1884734at2759"/>
<keyword evidence="5" id="KW-1185">Reference proteome</keyword>
<evidence type="ECO:0000313" key="5">
    <source>
        <dbReference type="Proteomes" id="UP000801492"/>
    </source>
</evidence>
<accession>A0A8K0D698</accession>
<feature type="domain" description="MROH2B-like HEAT-repeats" evidence="2">
    <location>
        <begin position="260"/>
        <end position="722"/>
    </location>
</feature>
<dbReference type="PANTHER" id="PTHR23120">
    <property type="entry name" value="MAESTRO-RELATED HEAT DOMAIN-CONTAINING"/>
    <property type="match status" value="1"/>
</dbReference>
<dbReference type="SUPFAM" id="SSF48371">
    <property type="entry name" value="ARM repeat"/>
    <property type="match status" value="1"/>
</dbReference>
<gene>
    <name evidence="4" type="ORF">ILUMI_08437</name>
</gene>
<proteinExistence type="predicted"/>
<protein>
    <recommendedName>
        <fullName evidence="6">Maestro heat-like repeat-containing protein family member 1</fullName>
    </recommendedName>
</protein>
<evidence type="ECO:0000313" key="4">
    <source>
        <dbReference type="EMBL" id="KAF2897741.1"/>
    </source>
</evidence>
<name>A0A8K0D698_IGNLU</name>
<evidence type="ECO:0008006" key="6">
    <source>
        <dbReference type="Google" id="ProtNLM"/>
    </source>
</evidence>
<dbReference type="Pfam" id="PF23210">
    <property type="entry name" value="HEAT_Maestro_2"/>
    <property type="match status" value="1"/>
</dbReference>
<dbReference type="InterPro" id="IPR011989">
    <property type="entry name" value="ARM-like"/>
</dbReference>
<evidence type="ECO:0000256" key="1">
    <source>
        <dbReference type="ARBA" id="ARBA00022737"/>
    </source>
</evidence>
<dbReference type="Gene3D" id="1.25.10.10">
    <property type="entry name" value="Leucine-rich Repeat Variant"/>
    <property type="match status" value="1"/>
</dbReference>
<dbReference type="InterPro" id="IPR056282">
    <property type="entry name" value="MROH2B-like_N_HEAT"/>
</dbReference>
<feature type="domain" description="MROH2B-like N-terminal HEAT-repeats" evidence="3">
    <location>
        <begin position="37"/>
        <end position="256"/>
    </location>
</feature>
<dbReference type="InterPro" id="IPR055408">
    <property type="entry name" value="HEAT_MROH2B-like"/>
</dbReference>
<dbReference type="Proteomes" id="UP000801492">
    <property type="component" value="Unassembled WGS sequence"/>
</dbReference>
<comment type="caution">
    <text evidence="4">The sequence shown here is derived from an EMBL/GenBank/DDBJ whole genome shotgun (WGS) entry which is preliminary data.</text>
</comment>
<evidence type="ECO:0000259" key="3">
    <source>
        <dbReference type="Pfam" id="PF23221"/>
    </source>
</evidence>
<dbReference type="InterPro" id="IPR045206">
    <property type="entry name" value="Maestro_heat-like_prot"/>
</dbReference>
<dbReference type="GO" id="GO:0005737">
    <property type="term" value="C:cytoplasm"/>
    <property type="evidence" value="ECO:0007669"/>
    <property type="project" value="TreeGrafter"/>
</dbReference>
<dbReference type="Pfam" id="PF23221">
    <property type="entry name" value="HEAT_MROH2B_1st"/>
    <property type="match status" value="1"/>
</dbReference>